<dbReference type="InterPro" id="IPR004087">
    <property type="entry name" value="KH_dom"/>
</dbReference>
<organism evidence="4 5">
    <name type="scientific">Candida dubliniensis (strain CD36 / ATCC MYA-646 / CBS 7987 / NCPF 3949 / NRRL Y-17841)</name>
    <name type="common">Yeast</name>
    <dbReference type="NCBI Taxonomy" id="573826"/>
    <lineage>
        <taxon>Eukaryota</taxon>
        <taxon>Fungi</taxon>
        <taxon>Dikarya</taxon>
        <taxon>Ascomycota</taxon>
        <taxon>Saccharomycotina</taxon>
        <taxon>Pichiomycetes</taxon>
        <taxon>Debaryomycetaceae</taxon>
        <taxon>Candida/Lodderomyces clade</taxon>
        <taxon>Candida</taxon>
    </lineage>
</organism>
<evidence type="ECO:0000313" key="3">
    <source>
        <dbReference type="CGD" id="CAL0000164852"/>
    </source>
</evidence>
<dbReference type="SUPFAM" id="SSF54791">
    <property type="entry name" value="Eukaryotic type KH-domain (KH-domain type I)"/>
    <property type="match status" value="1"/>
</dbReference>
<dbReference type="InterPro" id="IPR004088">
    <property type="entry name" value="KH_dom_type_1"/>
</dbReference>
<dbReference type="SMART" id="SM00322">
    <property type="entry name" value="KH"/>
    <property type="match status" value="1"/>
</dbReference>
<keyword evidence="1" id="KW-0694">RNA-binding</keyword>
<dbReference type="OrthoDB" id="4020846at2759"/>
<dbReference type="EMBL" id="FM992695">
    <property type="protein sequence ID" value="CAX40314.1"/>
    <property type="molecule type" value="Genomic_DNA"/>
</dbReference>
<proteinExistence type="predicted"/>
<dbReference type="KEGG" id="cdu:CD36_33720"/>
<evidence type="ECO:0000313" key="4">
    <source>
        <dbReference type="EMBL" id="CAX40314.1"/>
    </source>
</evidence>
<dbReference type="CGD" id="CAL0000164852">
    <property type="gene designation" value="Cd36_33720"/>
</dbReference>
<protein>
    <recommendedName>
        <fullName evidence="2">K Homology domain-containing protein</fullName>
    </recommendedName>
</protein>
<gene>
    <name evidence="3" type="ordered locus">Cd36_33720</name>
    <name evidence="4" type="ORF">CD36_33720</name>
</gene>
<dbReference type="RefSeq" id="XP_002422308.1">
    <property type="nucleotide sequence ID" value="XM_002422263.1"/>
</dbReference>
<dbReference type="CDD" id="cd00105">
    <property type="entry name" value="KH-I"/>
    <property type="match status" value="1"/>
</dbReference>
<dbReference type="AlphaFoldDB" id="B9WMJ9"/>
<evidence type="ECO:0000313" key="5">
    <source>
        <dbReference type="Proteomes" id="UP000002605"/>
    </source>
</evidence>
<dbReference type="Proteomes" id="UP000002605">
    <property type="component" value="Chromosome R"/>
</dbReference>
<sequence>MKLVSNHSTRVLAKVIDLLITLDEFSLETKRDNVQPQLTIVIATATLQHILLDLLNNPLMRVADTGEGNLTFGKSLPFSHWYLTVHSCETKLVEKIFTIQNSVEKKITVKGSLLNAFQLNGCYHQGLITCECRGIQNFISKFLNCVVNEQLSISPLGSLKDLEISTKTDPKSTWSQNKSITLMYSESQVSAILGIGGHKLNSIRFQSKCWIYVSPVSGFRKPRTQRIQISGTVDNIAIAVYEINRIVSGK</sequence>
<dbReference type="Gene3D" id="3.30.1370.10">
    <property type="entry name" value="K Homology domain, type 1"/>
    <property type="match status" value="1"/>
</dbReference>
<evidence type="ECO:0000256" key="1">
    <source>
        <dbReference type="PROSITE-ProRule" id="PRU00117"/>
    </source>
</evidence>
<name>B9WMJ9_CANDC</name>
<dbReference type="VEuPathDB" id="FungiDB:CD36_33720"/>
<keyword evidence="5" id="KW-1185">Reference proteome</keyword>
<reference evidence="4 5" key="1">
    <citation type="journal article" date="2009" name="Genome Res.">
        <title>Comparative genomics of the fungal pathogens Candida dubliniensis and Candida albicans.</title>
        <authorList>
            <person name="Jackson A.P."/>
            <person name="Gamble J.A."/>
            <person name="Yeomans T."/>
            <person name="Moran G.P."/>
            <person name="Saunders D."/>
            <person name="Harris D."/>
            <person name="Aslett M."/>
            <person name="Barrell J.F."/>
            <person name="Butler G."/>
            <person name="Citiulo F."/>
            <person name="Coleman D.C."/>
            <person name="de Groot P.W.J."/>
            <person name="Goodwin T.J."/>
            <person name="Quail M.A."/>
            <person name="McQuillan J."/>
            <person name="Munro C.A."/>
            <person name="Pain A."/>
            <person name="Poulter R.T."/>
            <person name="Rajandream M.A."/>
            <person name="Renauld H."/>
            <person name="Spiering M.J."/>
            <person name="Tivey A."/>
            <person name="Gow N.A.R."/>
            <person name="Barrell B."/>
            <person name="Sullivan D.J."/>
            <person name="Berriman M."/>
        </authorList>
    </citation>
    <scope>NUCLEOTIDE SEQUENCE [LARGE SCALE GENOMIC DNA]</scope>
    <source>
        <strain evidence="5">CD36 / ATCC MYA-646 / CBS 7987 / NCPF 3949 / NRRL Y-17841</strain>
    </source>
</reference>
<dbReference type="GeneID" id="8050270"/>
<accession>B9WMJ9</accession>
<dbReference type="GO" id="GO:0003723">
    <property type="term" value="F:RNA binding"/>
    <property type="evidence" value="ECO:0007669"/>
    <property type="project" value="UniProtKB-UniRule"/>
</dbReference>
<evidence type="ECO:0000259" key="2">
    <source>
        <dbReference type="SMART" id="SM00322"/>
    </source>
</evidence>
<feature type="domain" description="K Homology" evidence="2">
    <location>
        <begin position="176"/>
        <end position="248"/>
    </location>
</feature>
<dbReference type="InterPro" id="IPR036612">
    <property type="entry name" value="KH_dom_type_1_sf"/>
</dbReference>
<dbReference type="PROSITE" id="PS50084">
    <property type="entry name" value="KH_TYPE_1"/>
    <property type="match status" value="1"/>
</dbReference>
<dbReference type="Pfam" id="PF00013">
    <property type="entry name" value="KH_1"/>
    <property type="match status" value="1"/>
</dbReference>
<dbReference type="HOGENOM" id="CLU_1102650_0_0_1"/>